<sequence>MGVDHFSKSLIEGSTANAFETYSPNPLPPRTILTCSSTPSSLLSPASHIPQIGSPPAMQPIFEPSPNYGFDLNYYHFTRNNESYQNSQSAGSDVVMGSAAGSEASLFSSGSSEYIFGSLDDIMGSQIALQEEYTRVVSRGANPMTTHIYNNRVLEARPDVGGLSATFGNAANRPPPMPGFQYPTAAFMSHCNLCRKPLDKERNDIFIFKGEYAYCGIPCRQVDIDMEEERDKAEIMAQKQAAAKRLASYGKSPVLFEIGRTSSS</sequence>
<evidence type="ECO:0000313" key="7">
    <source>
        <dbReference type="Proteomes" id="UP000594263"/>
    </source>
</evidence>
<organism evidence="6 7">
    <name type="scientific">Kalanchoe fedtschenkoi</name>
    <name type="common">Lavender scallops</name>
    <name type="synonym">South American air plant</name>
    <dbReference type="NCBI Taxonomy" id="63787"/>
    <lineage>
        <taxon>Eukaryota</taxon>
        <taxon>Viridiplantae</taxon>
        <taxon>Streptophyta</taxon>
        <taxon>Embryophyta</taxon>
        <taxon>Tracheophyta</taxon>
        <taxon>Spermatophyta</taxon>
        <taxon>Magnoliopsida</taxon>
        <taxon>eudicotyledons</taxon>
        <taxon>Gunneridae</taxon>
        <taxon>Pentapetalae</taxon>
        <taxon>Saxifragales</taxon>
        <taxon>Crassulaceae</taxon>
        <taxon>Kalanchoe</taxon>
    </lineage>
</organism>
<dbReference type="InterPro" id="IPR007650">
    <property type="entry name" value="Zf-FLZ_dom"/>
</dbReference>
<keyword evidence="3" id="KW-0863">Zinc-finger</keyword>
<keyword evidence="2" id="KW-0479">Metal-binding</keyword>
<dbReference type="PANTHER" id="PTHR46868">
    <property type="entry name" value="FCS-LIKE ZINC FINGER 11"/>
    <property type="match status" value="1"/>
</dbReference>
<reference evidence="6" key="1">
    <citation type="submission" date="2021-01" db="UniProtKB">
        <authorList>
            <consortium name="EnsemblPlants"/>
        </authorList>
    </citation>
    <scope>IDENTIFICATION</scope>
</reference>
<name>A0A7N0V9L5_KALFE</name>
<feature type="domain" description="FLZ-type" evidence="5">
    <location>
        <begin position="186"/>
        <end position="231"/>
    </location>
</feature>
<evidence type="ECO:0000256" key="1">
    <source>
        <dbReference type="ARBA" id="ARBA00009374"/>
    </source>
</evidence>
<dbReference type="InterPro" id="IPR044585">
    <property type="entry name" value="FLZ10/11"/>
</dbReference>
<dbReference type="GO" id="GO:0008270">
    <property type="term" value="F:zinc ion binding"/>
    <property type="evidence" value="ECO:0007669"/>
    <property type="project" value="UniProtKB-KW"/>
</dbReference>
<protein>
    <recommendedName>
        <fullName evidence="5">FLZ-type domain-containing protein</fullName>
    </recommendedName>
</protein>
<evidence type="ECO:0000256" key="2">
    <source>
        <dbReference type="ARBA" id="ARBA00022723"/>
    </source>
</evidence>
<dbReference type="EnsemblPlants" id="Kaladp0303s0001.1.v1.1">
    <property type="protein sequence ID" value="Kaladp0303s0001.1.v1.1"/>
    <property type="gene ID" value="Kaladp0303s0001.v1.1"/>
</dbReference>
<dbReference type="AlphaFoldDB" id="A0A7N0V9L5"/>
<dbReference type="PROSITE" id="PS51795">
    <property type="entry name" value="ZF_FLZ"/>
    <property type="match status" value="1"/>
</dbReference>
<evidence type="ECO:0000256" key="3">
    <source>
        <dbReference type="ARBA" id="ARBA00022771"/>
    </source>
</evidence>
<accession>A0A7N0V9L5</accession>
<evidence type="ECO:0000259" key="5">
    <source>
        <dbReference type="PROSITE" id="PS51795"/>
    </source>
</evidence>
<dbReference type="PANTHER" id="PTHR46868:SF3">
    <property type="entry name" value="FCS-LIKE ZINC FINGER 11"/>
    <property type="match status" value="1"/>
</dbReference>
<evidence type="ECO:0000256" key="4">
    <source>
        <dbReference type="PROSITE-ProRule" id="PRU01131"/>
    </source>
</evidence>
<comment type="similarity">
    <text evidence="1">Belongs to the FLZ family.</text>
</comment>
<dbReference type="Proteomes" id="UP000594263">
    <property type="component" value="Unplaced"/>
</dbReference>
<proteinExistence type="inferred from homology"/>
<evidence type="ECO:0000313" key="6">
    <source>
        <dbReference type="EnsemblPlants" id="Kaladp0303s0001.1.v1.1"/>
    </source>
</evidence>
<feature type="zinc finger region" description="FLZ-type" evidence="4">
    <location>
        <begin position="186"/>
        <end position="231"/>
    </location>
</feature>
<dbReference type="Pfam" id="PF04570">
    <property type="entry name" value="zf-FLZ"/>
    <property type="match status" value="1"/>
</dbReference>
<dbReference type="Gramene" id="Kaladp0303s0001.1.v1.1">
    <property type="protein sequence ID" value="Kaladp0303s0001.1.v1.1"/>
    <property type="gene ID" value="Kaladp0303s0001.v1.1"/>
</dbReference>
<keyword evidence="3" id="KW-0862">Zinc</keyword>
<keyword evidence="7" id="KW-1185">Reference proteome</keyword>